<gene>
    <name evidence="1" type="ORF">AMORRO_LOCUS9254</name>
</gene>
<sequence length="359" mass="42660">MVHFPSEILHPIFKELYDFRLQYLLKEGCKNLRSCCLVNRLWCENAIPIMWSNAFGLYTENKVKAIDILVRFLDNEQRQYLTNYGVNLSNTKYLFDYPSMLRFMEFDVFLQSIFDWCNQKKLETRFYNIMLKELLKLLANHGSKLEYFSMRNVSFEQFKKYEENLNQVNISLLGEEEIKSLIVDVKDVRLPGYILEQNFTKVISENCRDLEKLITDFTRLDSRENPELLENLYALISGQRKLQKYVSFNYRAPSYSYLASLSTQSESLIKVFIQGHYFKSDGPNLEFLTKCKKLNSLTIQDCENVTLNLVEPLMMSDWPNLEYVYSSNPYSHPIQEFNEWVRSFKNKGRRKTEHMELIA</sequence>
<proteinExistence type="predicted"/>
<comment type="caution">
    <text evidence="1">The sequence shown here is derived from an EMBL/GenBank/DDBJ whole genome shotgun (WGS) entry which is preliminary data.</text>
</comment>
<reference evidence="1" key="1">
    <citation type="submission" date="2021-06" db="EMBL/GenBank/DDBJ databases">
        <authorList>
            <person name="Kallberg Y."/>
            <person name="Tangrot J."/>
            <person name="Rosling A."/>
        </authorList>
    </citation>
    <scope>NUCLEOTIDE SEQUENCE</scope>
    <source>
        <strain evidence="1">CL551</strain>
    </source>
</reference>
<accession>A0A9N9DDY8</accession>
<protein>
    <submittedName>
        <fullName evidence="1">7947_t:CDS:1</fullName>
    </submittedName>
</protein>
<organism evidence="1 2">
    <name type="scientific">Acaulospora morrowiae</name>
    <dbReference type="NCBI Taxonomy" id="94023"/>
    <lineage>
        <taxon>Eukaryota</taxon>
        <taxon>Fungi</taxon>
        <taxon>Fungi incertae sedis</taxon>
        <taxon>Mucoromycota</taxon>
        <taxon>Glomeromycotina</taxon>
        <taxon>Glomeromycetes</taxon>
        <taxon>Diversisporales</taxon>
        <taxon>Acaulosporaceae</taxon>
        <taxon>Acaulospora</taxon>
    </lineage>
</organism>
<evidence type="ECO:0000313" key="1">
    <source>
        <dbReference type="EMBL" id="CAG8634750.1"/>
    </source>
</evidence>
<dbReference type="EMBL" id="CAJVPV010008794">
    <property type="protein sequence ID" value="CAG8634750.1"/>
    <property type="molecule type" value="Genomic_DNA"/>
</dbReference>
<keyword evidence="2" id="KW-1185">Reference proteome</keyword>
<dbReference type="Proteomes" id="UP000789342">
    <property type="component" value="Unassembled WGS sequence"/>
</dbReference>
<evidence type="ECO:0000313" key="2">
    <source>
        <dbReference type="Proteomes" id="UP000789342"/>
    </source>
</evidence>
<dbReference type="OrthoDB" id="2404637at2759"/>
<dbReference type="AlphaFoldDB" id="A0A9N9DDY8"/>
<name>A0A9N9DDY8_9GLOM</name>